<dbReference type="Proteomes" id="UP000611500">
    <property type="component" value="Unassembled WGS sequence"/>
</dbReference>
<dbReference type="GO" id="GO:0009279">
    <property type="term" value="C:cell outer membrane"/>
    <property type="evidence" value="ECO:0007669"/>
    <property type="project" value="UniProtKB-SubCell"/>
</dbReference>
<dbReference type="SUPFAM" id="SSF56954">
    <property type="entry name" value="Outer membrane efflux proteins (OEP)"/>
    <property type="match status" value="1"/>
</dbReference>
<comment type="caution">
    <text evidence="9">The sequence shown here is derived from an EMBL/GenBank/DDBJ whole genome shotgun (WGS) entry which is preliminary data.</text>
</comment>
<dbReference type="PANTHER" id="PTHR30026">
    <property type="entry name" value="OUTER MEMBRANE PROTEIN TOLC"/>
    <property type="match status" value="1"/>
</dbReference>
<feature type="coiled-coil region" evidence="8">
    <location>
        <begin position="198"/>
        <end position="225"/>
    </location>
</feature>
<evidence type="ECO:0000256" key="8">
    <source>
        <dbReference type="SAM" id="Coils"/>
    </source>
</evidence>
<protein>
    <recommendedName>
        <fullName evidence="11">Outer membrane protein, adhesin transport system</fullName>
    </recommendedName>
</protein>
<comment type="subcellular location">
    <subcellularLocation>
        <location evidence="1">Cell outer membrane</location>
    </subcellularLocation>
</comment>
<dbReference type="EMBL" id="BNAP01000011">
    <property type="protein sequence ID" value="GHG93875.1"/>
    <property type="molecule type" value="Genomic_DNA"/>
</dbReference>
<comment type="similarity">
    <text evidence="2">Belongs to the outer membrane factor (OMF) (TC 1.B.17) family.</text>
</comment>
<name>A0A8J3H8L9_9RHOB</name>
<evidence type="ECO:0000313" key="10">
    <source>
        <dbReference type="Proteomes" id="UP000611500"/>
    </source>
</evidence>
<evidence type="ECO:0000256" key="7">
    <source>
        <dbReference type="ARBA" id="ARBA00023237"/>
    </source>
</evidence>
<dbReference type="PANTHER" id="PTHR30026:SF22">
    <property type="entry name" value="OUTER MEMBRANE EFFLUX PROTEIN"/>
    <property type="match status" value="1"/>
</dbReference>
<keyword evidence="6" id="KW-0472">Membrane</keyword>
<keyword evidence="10" id="KW-1185">Reference proteome</keyword>
<dbReference type="InterPro" id="IPR003423">
    <property type="entry name" value="OMP_efflux"/>
</dbReference>
<accession>A0A8J3H8L9</accession>
<reference evidence="9" key="1">
    <citation type="journal article" date="2014" name="Int. J. Syst. Evol. Microbiol.">
        <title>Complete genome sequence of Corynebacterium casei LMG S-19264T (=DSM 44701T), isolated from a smear-ripened cheese.</title>
        <authorList>
            <consortium name="US DOE Joint Genome Institute (JGI-PGF)"/>
            <person name="Walter F."/>
            <person name="Albersmeier A."/>
            <person name="Kalinowski J."/>
            <person name="Ruckert C."/>
        </authorList>
    </citation>
    <scope>NUCLEOTIDE SEQUENCE</scope>
    <source>
        <strain evidence="9">CGMCC 1.7081</strain>
    </source>
</reference>
<evidence type="ECO:0000256" key="6">
    <source>
        <dbReference type="ARBA" id="ARBA00023136"/>
    </source>
</evidence>
<evidence type="ECO:0008006" key="11">
    <source>
        <dbReference type="Google" id="ProtNLM"/>
    </source>
</evidence>
<evidence type="ECO:0000313" key="9">
    <source>
        <dbReference type="EMBL" id="GHG93875.1"/>
    </source>
</evidence>
<gene>
    <name evidence="9" type="ORF">GCM10010961_26670</name>
</gene>
<dbReference type="GO" id="GO:1990281">
    <property type="term" value="C:efflux pump complex"/>
    <property type="evidence" value="ECO:0007669"/>
    <property type="project" value="TreeGrafter"/>
</dbReference>
<keyword evidence="4" id="KW-1134">Transmembrane beta strand</keyword>
<dbReference type="GO" id="GO:0015562">
    <property type="term" value="F:efflux transmembrane transporter activity"/>
    <property type="evidence" value="ECO:0007669"/>
    <property type="project" value="InterPro"/>
</dbReference>
<evidence type="ECO:0000256" key="5">
    <source>
        <dbReference type="ARBA" id="ARBA00022692"/>
    </source>
</evidence>
<dbReference type="AlphaFoldDB" id="A0A8J3H8L9"/>
<keyword evidence="8" id="KW-0175">Coiled coil</keyword>
<dbReference type="Gene3D" id="1.20.1600.10">
    <property type="entry name" value="Outer membrane efflux proteins (OEP)"/>
    <property type="match status" value="1"/>
</dbReference>
<keyword evidence="5" id="KW-0812">Transmembrane</keyword>
<dbReference type="Pfam" id="PF02321">
    <property type="entry name" value="OEP"/>
    <property type="match status" value="2"/>
</dbReference>
<keyword evidence="3" id="KW-0813">Transport</keyword>
<reference evidence="9" key="2">
    <citation type="submission" date="2020-09" db="EMBL/GenBank/DDBJ databases">
        <authorList>
            <person name="Sun Q."/>
            <person name="Zhou Y."/>
        </authorList>
    </citation>
    <scope>NUCLEOTIDE SEQUENCE</scope>
    <source>
        <strain evidence="9">CGMCC 1.7081</strain>
    </source>
</reference>
<evidence type="ECO:0000256" key="2">
    <source>
        <dbReference type="ARBA" id="ARBA00007613"/>
    </source>
</evidence>
<proteinExistence type="inferred from homology"/>
<evidence type="ECO:0000256" key="3">
    <source>
        <dbReference type="ARBA" id="ARBA00022448"/>
    </source>
</evidence>
<dbReference type="InterPro" id="IPR051906">
    <property type="entry name" value="TolC-like"/>
</dbReference>
<organism evidence="9 10">
    <name type="scientific">Pseudodonghicola xiamenensis</name>
    <dbReference type="NCBI Taxonomy" id="337702"/>
    <lineage>
        <taxon>Bacteria</taxon>
        <taxon>Pseudomonadati</taxon>
        <taxon>Pseudomonadota</taxon>
        <taxon>Alphaproteobacteria</taxon>
        <taxon>Rhodobacterales</taxon>
        <taxon>Paracoccaceae</taxon>
        <taxon>Pseudodonghicola</taxon>
    </lineage>
</organism>
<evidence type="ECO:0000256" key="1">
    <source>
        <dbReference type="ARBA" id="ARBA00004442"/>
    </source>
</evidence>
<feature type="coiled-coil region" evidence="8">
    <location>
        <begin position="328"/>
        <end position="355"/>
    </location>
</feature>
<dbReference type="GO" id="GO:0015288">
    <property type="term" value="F:porin activity"/>
    <property type="evidence" value="ECO:0007669"/>
    <property type="project" value="TreeGrafter"/>
</dbReference>
<sequence>MELPLNRNAEPFSVWSVFGRRKGRDLVVRRTALRSVALAALVLSCVAVGPVGAQSLREAVLIGTRRDPSIASLRQQVAAETSNVEIAKDARRPQFSLSGDTGYDDDDLGLNLTVTQLLADWGLSKSEIASAEARRVKVVAELKSEVEDFTLSMAQLYFELDMARLKIDRTVDYVAFANRLERYSRERVGAGLANSSEVARARLEISRAEEELYQLRSDRDIAAAEAEFLLGQKLANISAPPNLGFRERLQSNSQVIGAVVGAPSYVAASADVSIAQASVRAAKASRLPKLQLQATVRQDLTGGRSRSSSAGLSAGVDLTSSSFRGRAVIAADQRLKAAQQALRAVERDLQNDARTYRQKLEALSVSAASLKGQVADSKVVLQSFEEQFRIGRRDLLDLLSTGRDLYEAEISEIDLNDEMKQTEYKAAHSVGLLGSLLLGAGHGKRG</sequence>
<evidence type="ECO:0000256" key="4">
    <source>
        <dbReference type="ARBA" id="ARBA00022452"/>
    </source>
</evidence>
<keyword evidence="7" id="KW-0998">Cell outer membrane</keyword>